<dbReference type="InterPro" id="IPR029018">
    <property type="entry name" value="Hex-like_dom2"/>
</dbReference>
<proteinExistence type="predicted"/>
<dbReference type="Proteomes" id="UP001597197">
    <property type="component" value="Unassembled WGS sequence"/>
</dbReference>
<dbReference type="EMBL" id="JBHUFD010000019">
    <property type="protein sequence ID" value="MFD1875699.1"/>
    <property type="molecule type" value="Genomic_DNA"/>
</dbReference>
<accession>A0ABW4R1E7</accession>
<comment type="caution">
    <text evidence="4">The sequence shown here is derived from an EMBL/GenBank/DDBJ whole genome shotgun (WGS) entry which is preliminary data.</text>
</comment>
<dbReference type="InterPro" id="IPR037054">
    <property type="entry name" value="A-glucoronidase_C_sf"/>
</dbReference>
<dbReference type="PANTHER" id="PTHR39207:SF1">
    <property type="entry name" value="ALPHA-GLUCURONIDASE A"/>
    <property type="match status" value="1"/>
</dbReference>
<organism evidence="4 5">
    <name type="scientific">Hymenobacter bucti</name>
    <dbReference type="NCBI Taxonomy" id="1844114"/>
    <lineage>
        <taxon>Bacteria</taxon>
        <taxon>Pseudomonadati</taxon>
        <taxon>Bacteroidota</taxon>
        <taxon>Cytophagia</taxon>
        <taxon>Cytophagales</taxon>
        <taxon>Hymenobacteraceae</taxon>
        <taxon>Hymenobacter</taxon>
    </lineage>
</organism>
<evidence type="ECO:0000313" key="4">
    <source>
        <dbReference type="EMBL" id="MFD1875699.1"/>
    </source>
</evidence>
<protein>
    <submittedName>
        <fullName evidence="4">Alpha-glucuronidase</fullName>
    </submittedName>
</protein>
<name>A0ABW4R1E7_9BACT</name>
<evidence type="ECO:0000313" key="5">
    <source>
        <dbReference type="Proteomes" id="UP001597197"/>
    </source>
</evidence>
<dbReference type="Gene3D" id="3.20.20.80">
    <property type="entry name" value="Glycosidases"/>
    <property type="match status" value="1"/>
</dbReference>
<evidence type="ECO:0000256" key="1">
    <source>
        <dbReference type="ARBA" id="ARBA00022801"/>
    </source>
</evidence>
<dbReference type="InterPro" id="IPR011099">
    <property type="entry name" value="Glyco_hydro_67_C"/>
</dbReference>
<dbReference type="Gene3D" id="3.30.379.10">
    <property type="entry name" value="Chitobiase/beta-hexosaminidase domain 2-like"/>
    <property type="match status" value="1"/>
</dbReference>
<feature type="domain" description="Glycosyl hydrolase family 67 catalytic" evidence="3">
    <location>
        <begin position="110"/>
        <end position="427"/>
    </location>
</feature>
<gene>
    <name evidence="4" type="ORF">ACFSDX_24935</name>
</gene>
<dbReference type="InterPro" id="IPR011100">
    <property type="entry name" value="Glyco_hydro_67_cat"/>
</dbReference>
<keyword evidence="5" id="KW-1185">Reference proteome</keyword>
<dbReference type="SUPFAM" id="SSF55545">
    <property type="entry name" value="beta-N-acetylhexosaminidase-like domain"/>
    <property type="match status" value="1"/>
</dbReference>
<dbReference type="PANTHER" id="PTHR39207">
    <property type="entry name" value="ALPHA-GLUCURONIDASE A"/>
    <property type="match status" value="1"/>
</dbReference>
<dbReference type="Pfam" id="PF07477">
    <property type="entry name" value="Glyco_hydro_67C"/>
    <property type="match status" value="1"/>
</dbReference>
<dbReference type="InterPro" id="IPR017853">
    <property type="entry name" value="GH"/>
</dbReference>
<dbReference type="SUPFAM" id="SSF51445">
    <property type="entry name" value="(Trans)glycosidases"/>
    <property type="match status" value="1"/>
</dbReference>
<dbReference type="RefSeq" id="WP_382318653.1">
    <property type="nucleotide sequence ID" value="NZ_JBHUFD010000019.1"/>
</dbReference>
<keyword evidence="1" id="KW-0378">Hydrolase</keyword>
<dbReference type="Gene3D" id="3.90.1330.10">
    <property type="entry name" value="Alpha-glucuronidase, C-terminal domain"/>
    <property type="match status" value="1"/>
</dbReference>
<reference evidence="5" key="1">
    <citation type="journal article" date="2019" name="Int. J. Syst. Evol. Microbiol.">
        <title>The Global Catalogue of Microorganisms (GCM) 10K type strain sequencing project: providing services to taxonomists for standard genome sequencing and annotation.</title>
        <authorList>
            <consortium name="The Broad Institute Genomics Platform"/>
            <consortium name="The Broad Institute Genome Sequencing Center for Infectious Disease"/>
            <person name="Wu L."/>
            <person name="Ma J."/>
        </authorList>
    </citation>
    <scope>NUCLEOTIDE SEQUENCE [LARGE SCALE GENOMIC DNA]</scope>
    <source>
        <strain evidence="5">CGMCC 1.15795</strain>
    </source>
</reference>
<feature type="domain" description="Glycosyl hydrolase family 67 C-terminal" evidence="2">
    <location>
        <begin position="428"/>
        <end position="668"/>
    </location>
</feature>
<evidence type="ECO:0000259" key="2">
    <source>
        <dbReference type="Pfam" id="PF07477"/>
    </source>
</evidence>
<evidence type="ECO:0000259" key="3">
    <source>
        <dbReference type="Pfam" id="PF07488"/>
    </source>
</evidence>
<sequence length="696" mass="77786">MKKILLSIWLLGSCFGLRAENGHQLWLRPHAAVPVTVVVPTKKSVLLAMAKQELQQGWQGSAGATVTLSLKKDKAIKYDGFRLSPQKIEATTDAGLLYGAFELLRRQQTGQPVVDEVSNPSYEYRLLNHWDNPDGSVERGYAGQSIFWRKDSALVVTKRDKMLWQEYARANASIGINSSVLNNVNASPLILSAEYLGRVKAIADVLRPYGVKTYLSVKFSSPVLLGGLKTADPLDPAVIKWWRSKAKEIYQQVPDFGGFLVKASSEGQPGPQDYGRTHADGANMLADILKPYRGLVMWRAFVYSPTDKDRAKQAYNEFMPLDGKFRDNVIIQAKNGPVDFQPREPFSPLFGALKKTAVMPEFQITQEYLGHEIDLAFLAPMWEECLQSDTYQAGPGSTVARCTNGSVYHQAHSAMAGVANIGLDTNWCGHDFAQANWYAFGRLAWNSSAKSAQLAEEWLKLTFHDAAGGTTQPATYAADWSTKFLTSMTQLMLASREAIVDYSMPLGLHHIMSATHGHYGPGPWWAPPGMRADWTPGYYHQAAANGVGFDRTKTGSDAVSQYHEPLATQFNDPATCPDEYLLWFHHLPWDFKMKSGRTLWDELALHYDHGVQQVRQCQRVWDQARPYVDAERFGVVQNKLRTQSGNAVVWKDACLLYFQQFSHLPIPAAIEPPMHTLDAVIANDTPPRPLRQPRQP</sequence>
<dbReference type="Pfam" id="PF07488">
    <property type="entry name" value="Glyco_hydro_67M"/>
    <property type="match status" value="1"/>
</dbReference>